<evidence type="ECO:0000256" key="1">
    <source>
        <dbReference type="ARBA" id="ARBA00005437"/>
    </source>
</evidence>
<dbReference type="InterPro" id="IPR038595">
    <property type="entry name" value="LOR_sf"/>
</dbReference>
<comment type="similarity">
    <text evidence="1">Belongs to the LOR family.</text>
</comment>
<dbReference type="InterPro" id="IPR007612">
    <property type="entry name" value="LOR"/>
</dbReference>
<accession>A0A218WX85</accession>
<gene>
    <name evidence="2" type="ORF">CDL15_Pgr028961</name>
    <name evidence="3" type="ORF">CRG98_036098</name>
</gene>
<dbReference type="AlphaFoldDB" id="A0A218WX85"/>
<dbReference type="Pfam" id="PF04525">
    <property type="entry name" value="LOR"/>
    <property type="match status" value="1"/>
</dbReference>
<proteinExistence type="inferred from homology"/>
<evidence type="ECO:0000313" key="4">
    <source>
        <dbReference type="Proteomes" id="UP000197138"/>
    </source>
</evidence>
<dbReference type="EMBL" id="MTKT01002590">
    <property type="protein sequence ID" value="OWM77324.1"/>
    <property type="molecule type" value="Genomic_DNA"/>
</dbReference>
<dbReference type="Proteomes" id="UP000197138">
    <property type="component" value="Unassembled WGS sequence"/>
</dbReference>
<protein>
    <submittedName>
        <fullName evidence="2">Uncharacterized protein</fullName>
    </submittedName>
</protein>
<dbReference type="PANTHER" id="PTHR31087">
    <property type="match status" value="1"/>
</dbReference>
<evidence type="ECO:0000313" key="5">
    <source>
        <dbReference type="Proteomes" id="UP000233551"/>
    </source>
</evidence>
<dbReference type="EMBL" id="PGOL01003046">
    <property type="protein sequence ID" value="PKI43496.1"/>
    <property type="molecule type" value="Genomic_DNA"/>
</dbReference>
<reference evidence="4" key="1">
    <citation type="journal article" date="2017" name="Plant J.">
        <title>The pomegranate (Punica granatum L.) genome and the genomics of punicalagin biosynthesis.</title>
        <authorList>
            <person name="Qin G."/>
            <person name="Xu C."/>
            <person name="Ming R."/>
            <person name="Tang H."/>
            <person name="Guyot R."/>
            <person name="Kramer E.M."/>
            <person name="Hu Y."/>
            <person name="Yi X."/>
            <person name="Qi Y."/>
            <person name="Xu X."/>
            <person name="Gao Z."/>
            <person name="Pan H."/>
            <person name="Jian J."/>
            <person name="Tian Y."/>
            <person name="Yue Z."/>
            <person name="Xu Y."/>
        </authorList>
    </citation>
    <scope>NUCLEOTIDE SEQUENCE [LARGE SCALE GENOMIC DNA]</scope>
    <source>
        <strain evidence="4">cv. Dabenzi</strain>
    </source>
</reference>
<dbReference type="Gene3D" id="2.40.160.200">
    <property type="entry name" value="LURP1-related"/>
    <property type="match status" value="1"/>
</dbReference>
<dbReference type="InterPro" id="IPR025659">
    <property type="entry name" value="Tubby-like_C"/>
</dbReference>
<dbReference type="GeneID" id="116186975"/>
<dbReference type="Proteomes" id="UP000233551">
    <property type="component" value="Unassembled WGS sequence"/>
</dbReference>
<organism evidence="2 4">
    <name type="scientific">Punica granatum</name>
    <name type="common">Pomegranate</name>
    <dbReference type="NCBI Taxonomy" id="22663"/>
    <lineage>
        <taxon>Eukaryota</taxon>
        <taxon>Viridiplantae</taxon>
        <taxon>Streptophyta</taxon>
        <taxon>Embryophyta</taxon>
        <taxon>Tracheophyta</taxon>
        <taxon>Spermatophyta</taxon>
        <taxon>Magnoliopsida</taxon>
        <taxon>eudicotyledons</taxon>
        <taxon>Gunneridae</taxon>
        <taxon>Pentapetalae</taxon>
        <taxon>rosids</taxon>
        <taxon>malvids</taxon>
        <taxon>Myrtales</taxon>
        <taxon>Lythraceae</taxon>
        <taxon>Punica</taxon>
    </lineage>
</organism>
<keyword evidence="5" id="KW-1185">Reference proteome</keyword>
<comment type="caution">
    <text evidence="2">The sequence shown here is derived from an EMBL/GenBank/DDBJ whole genome shotgun (WGS) entry which is preliminary data.</text>
</comment>
<dbReference type="STRING" id="22663.A0A218WX85"/>
<evidence type="ECO:0000313" key="3">
    <source>
        <dbReference type="EMBL" id="PKI43496.1"/>
    </source>
</evidence>
<dbReference type="OrthoDB" id="1916253at2759"/>
<sequence>MSTVAVVSKMYCSSSQAVLVVRRRPHVVNGGGFVVTDCTQKVVFRVDGCATLGTSGELVLRDGQGNPLLLIRRQGGGVLQALSIHKKWKGYTCNYEDSQKLAFSLKEPVSHQNSICFGKKNNNQIRISLEPRKSSRDWNFQVDGYFPDRDCSIVDSNGHTIAKVGVKTEVDELMESKDIYHVTIRAGVDQAFVFGMIAILDHIYGESTTC</sequence>
<name>A0A218WX85_PUNGR</name>
<reference evidence="3 5" key="3">
    <citation type="submission" date="2017-11" db="EMBL/GenBank/DDBJ databases">
        <title>De-novo sequencing of pomegranate (Punica granatum L.) genome.</title>
        <authorList>
            <person name="Akparov Z."/>
            <person name="Amiraslanov A."/>
            <person name="Hajiyeva S."/>
            <person name="Abbasov M."/>
            <person name="Kaur K."/>
            <person name="Hamwieh A."/>
            <person name="Solovyev V."/>
            <person name="Salamov A."/>
            <person name="Braich B."/>
            <person name="Kosarev P."/>
            <person name="Mahmoud A."/>
            <person name="Hajiyev E."/>
            <person name="Babayeva S."/>
            <person name="Izzatullayeva V."/>
            <person name="Mammadov A."/>
            <person name="Mammadov A."/>
            <person name="Sharifova S."/>
            <person name="Ojaghi J."/>
            <person name="Eynullazada K."/>
            <person name="Bayramov B."/>
            <person name="Abdulazimova A."/>
            <person name="Shahmuradov I."/>
        </authorList>
    </citation>
    <scope>NUCLEOTIDE SEQUENCE [LARGE SCALE GENOMIC DNA]</scope>
    <source>
        <strain evidence="3">AG2017</strain>
        <strain evidence="5">cv. AG2017</strain>
        <tissue evidence="3">Leaf</tissue>
    </source>
</reference>
<dbReference type="PANTHER" id="PTHR31087:SF3">
    <property type="entry name" value="PROTEIN LURP-ONE-RELATED 6"/>
    <property type="match status" value="1"/>
</dbReference>
<reference evidence="2" key="2">
    <citation type="submission" date="2017-06" db="EMBL/GenBank/DDBJ databases">
        <title>The pomegranate genome and the genomics of punicalagin biosynthesis.</title>
        <authorList>
            <person name="Xu C."/>
        </authorList>
    </citation>
    <scope>NUCLEOTIDE SEQUENCE [LARGE SCALE GENOMIC DNA]</scope>
    <source>
        <tissue evidence="2">Fresh leaf</tissue>
    </source>
</reference>
<evidence type="ECO:0000313" key="2">
    <source>
        <dbReference type="EMBL" id="OWM77324.1"/>
    </source>
</evidence>
<dbReference type="SUPFAM" id="SSF54518">
    <property type="entry name" value="Tubby C-terminal domain-like"/>
    <property type="match status" value="1"/>
</dbReference>